<feature type="domain" description="Reverse transcriptase" evidence="11">
    <location>
        <begin position="1"/>
        <end position="110"/>
    </location>
</feature>
<dbReference type="Proteomes" id="UP000573697">
    <property type="component" value="Unassembled WGS sequence"/>
</dbReference>
<keyword evidence="4" id="KW-0548">Nucleotidyltransferase</keyword>
<organism evidence="12 13">
    <name type="scientific">Polioptila caerulea</name>
    <name type="common">Blue-grey gnatcatcher</name>
    <dbReference type="NCBI Taxonomy" id="66707"/>
    <lineage>
        <taxon>Eukaryota</taxon>
        <taxon>Metazoa</taxon>
        <taxon>Chordata</taxon>
        <taxon>Craniata</taxon>
        <taxon>Vertebrata</taxon>
        <taxon>Euteleostomi</taxon>
        <taxon>Archelosauria</taxon>
        <taxon>Archosauria</taxon>
        <taxon>Dinosauria</taxon>
        <taxon>Saurischia</taxon>
        <taxon>Theropoda</taxon>
        <taxon>Coelurosauria</taxon>
        <taxon>Aves</taxon>
        <taxon>Neognathae</taxon>
        <taxon>Neoaves</taxon>
        <taxon>Telluraves</taxon>
        <taxon>Australaves</taxon>
        <taxon>Passeriformes</taxon>
        <taxon>Certhiidae</taxon>
        <taxon>Polioptilinae</taxon>
        <taxon>Polioptila</taxon>
    </lineage>
</organism>
<evidence type="ECO:0000256" key="8">
    <source>
        <dbReference type="ARBA" id="ARBA00022833"/>
    </source>
</evidence>
<keyword evidence="13" id="KW-1185">Reference proteome</keyword>
<keyword evidence="5" id="KW-0540">Nuclease</keyword>
<dbReference type="PANTHER" id="PTHR41694:SF4">
    <property type="entry name" value="ENDOGENOUS RETROVIRUS GROUP K MEMBER 10 POL PROTEIN-RELATED"/>
    <property type="match status" value="1"/>
</dbReference>
<dbReference type="SUPFAM" id="SSF56672">
    <property type="entry name" value="DNA/RNA polymerases"/>
    <property type="match status" value="1"/>
</dbReference>
<dbReference type="GO" id="GO:0035613">
    <property type="term" value="F:RNA stem-loop binding"/>
    <property type="evidence" value="ECO:0007669"/>
    <property type="project" value="TreeGrafter"/>
</dbReference>
<gene>
    <name evidence="12" type="primary">Ervk18_3</name>
    <name evidence="12" type="ORF">POLCAE_R01885</name>
</gene>
<name>A0A7K5E911_POLCE</name>
<evidence type="ECO:0000259" key="11">
    <source>
        <dbReference type="PROSITE" id="PS50878"/>
    </source>
</evidence>
<dbReference type="EMBL" id="VYXF01005435">
    <property type="protein sequence ID" value="NWS29212.1"/>
    <property type="molecule type" value="Genomic_DNA"/>
</dbReference>
<evidence type="ECO:0000313" key="13">
    <source>
        <dbReference type="Proteomes" id="UP000573697"/>
    </source>
</evidence>
<evidence type="ECO:0000256" key="6">
    <source>
        <dbReference type="ARBA" id="ARBA00022759"/>
    </source>
</evidence>
<protein>
    <recommendedName>
        <fullName evidence="2">ribonuclease H</fullName>
        <ecNumber evidence="2">3.1.26.4</ecNumber>
    </recommendedName>
</protein>
<feature type="non-terminal residue" evidence="12">
    <location>
        <position position="1"/>
    </location>
</feature>
<proteinExistence type="inferred from homology"/>
<dbReference type="GO" id="GO:0003964">
    <property type="term" value="F:RNA-directed DNA polymerase activity"/>
    <property type="evidence" value="ECO:0007669"/>
    <property type="project" value="UniProtKB-KW"/>
</dbReference>
<dbReference type="InterPro" id="IPR043502">
    <property type="entry name" value="DNA/RNA_pol_sf"/>
</dbReference>
<dbReference type="InterPro" id="IPR000477">
    <property type="entry name" value="RT_dom"/>
</dbReference>
<evidence type="ECO:0000256" key="5">
    <source>
        <dbReference type="ARBA" id="ARBA00022722"/>
    </source>
</evidence>
<evidence type="ECO:0000256" key="9">
    <source>
        <dbReference type="ARBA" id="ARBA00022918"/>
    </source>
</evidence>
<dbReference type="Pfam" id="PF06817">
    <property type="entry name" value="RVT_thumb"/>
    <property type="match status" value="1"/>
</dbReference>
<dbReference type="EC" id="3.1.26.4" evidence="2"/>
<dbReference type="Pfam" id="PF00078">
    <property type="entry name" value="RVT_1"/>
    <property type="match status" value="1"/>
</dbReference>
<keyword evidence="9" id="KW-0695">RNA-directed DNA polymerase</keyword>
<keyword evidence="3" id="KW-0808">Transferase</keyword>
<dbReference type="InterPro" id="IPR010661">
    <property type="entry name" value="RVT_thumb"/>
</dbReference>
<dbReference type="InterPro" id="IPR043128">
    <property type="entry name" value="Rev_trsase/Diguanyl_cyclase"/>
</dbReference>
<evidence type="ECO:0000313" key="12">
    <source>
        <dbReference type="EMBL" id="NWS29212.1"/>
    </source>
</evidence>
<keyword evidence="6" id="KW-0255">Endonuclease</keyword>
<evidence type="ECO:0000256" key="1">
    <source>
        <dbReference type="ARBA" id="ARBA00010879"/>
    </source>
</evidence>
<keyword evidence="8" id="KW-0862">Zinc</keyword>
<evidence type="ECO:0000256" key="2">
    <source>
        <dbReference type="ARBA" id="ARBA00012180"/>
    </source>
</evidence>
<evidence type="ECO:0000256" key="4">
    <source>
        <dbReference type="ARBA" id="ARBA00022695"/>
    </source>
</evidence>
<evidence type="ECO:0000256" key="3">
    <source>
        <dbReference type="ARBA" id="ARBA00022679"/>
    </source>
</evidence>
<sequence>DAPQFAFSVTSINREEPLERYHWVVLPQGLKNSLTICQWFVARALSSAREKYPQAMIIHYMDDLLISAPTHKEMQEACDCMIAEVQNVGLEISTSKIQEVSPWKYLGWRILEQTIRPQKIQFRTKVNNLQDLQQLLGEINWIRPVLGISNNELDPLFNLLRGDCNINSRRTLKSKAQEALEKVTEALQQRQAHRCAKKQPFFLAVLGEKMQLYDPLLIIEWIFLPYRSPKTIFTSLEMTAQIIIRARGRVLVIAGKDFRTIYLPLKREFFYWALQRSEELQIALLDYTDVCSIHYPSHKLLQ</sequence>
<reference evidence="12 13" key="1">
    <citation type="submission" date="2019-09" db="EMBL/GenBank/DDBJ databases">
        <title>Bird 10,000 Genomes (B10K) Project - Family phase.</title>
        <authorList>
            <person name="Zhang G."/>
        </authorList>
    </citation>
    <scope>NUCLEOTIDE SEQUENCE [LARGE SCALE GENOMIC DNA]</scope>
    <source>
        <strain evidence="12">B10K-DU-001-66</strain>
        <tissue evidence="12">Muscle</tissue>
    </source>
</reference>
<accession>A0A7K5E911</accession>
<evidence type="ECO:0000256" key="7">
    <source>
        <dbReference type="ARBA" id="ARBA00022801"/>
    </source>
</evidence>
<feature type="non-terminal residue" evidence="12">
    <location>
        <position position="302"/>
    </location>
</feature>
<dbReference type="AlphaFoldDB" id="A0A7K5E911"/>
<evidence type="ECO:0000256" key="10">
    <source>
        <dbReference type="ARBA" id="ARBA00023268"/>
    </source>
</evidence>
<comment type="caution">
    <text evidence="12">The sequence shown here is derived from an EMBL/GenBank/DDBJ whole genome shotgun (WGS) entry which is preliminary data.</text>
</comment>
<dbReference type="PANTHER" id="PTHR41694">
    <property type="entry name" value="ENDOGENOUS RETROVIRUS GROUP K MEMBER POL PROTEIN"/>
    <property type="match status" value="1"/>
</dbReference>
<keyword evidence="7" id="KW-0378">Hydrolase</keyword>
<dbReference type="Gene3D" id="3.10.10.10">
    <property type="entry name" value="HIV Type 1 Reverse Transcriptase, subunit A, domain 1"/>
    <property type="match status" value="1"/>
</dbReference>
<dbReference type="PROSITE" id="PS50878">
    <property type="entry name" value="RT_POL"/>
    <property type="match status" value="1"/>
</dbReference>
<keyword evidence="10" id="KW-0511">Multifunctional enzyme</keyword>
<comment type="similarity">
    <text evidence="1">Belongs to the beta type-B retroviral polymerase family. HERV class-II K(HML-2) pol subfamily.</text>
</comment>
<dbReference type="Gene3D" id="3.30.70.270">
    <property type="match status" value="2"/>
</dbReference>
<dbReference type="GO" id="GO:0004523">
    <property type="term" value="F:RNA-DNA hybrid ribonuclease activity"/>
    <property type="evidence" value="ECO:0007669"/>
    <property type="project" value="UniProtKB-EC"/>
</dbReference>